<keyword evidence="2" id="KW-1185">Reference proteome</keyword>
<gene>
    <name evidence="1" type="ORF">Y1Q_0023819</name>
</gene>
<comment type="caution">
    <text evidence="1">The sequence shown here is derived from an EMBL/GenBank/DDBJ whole genome shotgun (WGS) entry which is preliminary data.</text>
</comment>
<protein>
    <submittedName>
        <fullName evidence="1">Uncharacterized protein</fullName>
    </submittedName>
</protein>
<evidence type="ECO:0000313" key="2">
    <source>
        <dbReference type="Proteomes" id="UP000050525"/>
    </source>
</evidence>
<proteinExistence type="predicted"/>
<dbReference type="AlphaFoldDB" id="A0A151MKA1"/>
<dbReference type="Proteomes" id="UP000050525">
    <property type="component" value="Unassembled WGS sequence"/>
</dbReference>
<name>A0A151MKA1_ALLMI</name>
<sequence length="123" mass="13959">MVDILHHDDERCPTFLGFFLKFSWNTPKQVYLGQPLTANGKAKGIRLFSSFTIKVVFTSTGNSEMHLQPLFGENSCRLHFPRQWITAVTCHIWPSESHAAGFSLFLNFLAANTPTRLQVPVSY</sequence>
<organism evidence="1 2">
    <name type="scientific">Alligator mississippiensis</name>
    <name type="common">American alligator</name>
    <dbReference type="NCBI Taxonomy" id="8496"/>
    <lineage>
        <taxon>Eukaryota</taxon>
        <taxon>Metazoa</taxon>
        <taxon>Chordata</taxon>
        <taxon>Craniata</taxon>
        <taxon>Vertebrata</taxon>
        <taxon>Euteleostomi</taxon>
        <taxon>Archelosauria</taxon>
        <taxon>Archosauria</taxon>
        <taxon>Crocodylia</taxon>
        <taxon>Alligatoridae</taxon>
        <taxon>Alligatorinae</taxon>
        <taxon>Alligator</taxon>
    </lineage>
</organism>
<dbReference type="EMBL" id="AKHW03005996">
    <property type="protein sequence ID" value="KYO24965.1"/>
    <property type="molecule type" value="Genomic_DNA"/>
</dbReference>
<accession>A0A151MKA1</accession>
<evidence type="ECO:0000313" key="1">
    <source>
        <dbReference type="EMBL" id="KYO24965.1"/>
    </source>
</evidence>
<reference evidence="1 2" key="1">
    <citation type="journal article" date="2012" name="Genome Biol.">
        <title>Sequencing three crocodilian genomes to illuminate the evolution of archosaurs and amniotes.</title>
        <authorList>
            <person name="St John J.A."/>
            <person name="Braun E.L."/>
            <person name="Isberg S.R."/>
            <person name="Miles L.G."/>
            <person name="Chong A.Y."/>
            <person name="Gongora J."/>
            <person name="Dalzell P."/>
            <person name="Moran C."/>
            <person name="Bed'hom B."/>
            <person name="Abzhanov A."/>
            <person name="Burgess S.C."/>
            <person name="Cooksey A.M."/>
            <person name="Castoe T.A."/>
            <person name="Crawford N.G."/>
            <person name="Densmore L.D."/>
            <person name="Drew J.C."/>
            <person name="Edwards S.V."/>
            <person name="Faircloth B.C."/>
            <person name="Fujita M.K."/>
            <person name="Greenwold M.J."/>
            <person name="Hoffmann F.G."/>
            <person name="Howard J.M."/>
            <person name="Iguchi T."/>
            <person name="Janes D.E."/>
            <person name="Khan S.Y."/>
            <person name="Kohno S."/>
            <person name="de Koning A.J."/>
            <person name="Lance S.L."/>
            <person name="McCarthy F.M."/>
            <person name="McCormack J.E."/>
            <person name="Merchant M.E."/>
            <person name="Peterson D.G."/>
            <person name="Pollock D.D."/>
            <person name="Pourmand N."/>
            <person name="Raney B.J."/>
            <person name="Roessler K.A."/>
            <person name="Sanford J.R."/>
            <person name="Sawyer R.H."/>
            <person name="Schmidt C.J."/>
            <person name="Triplett E.W."/>
            <person name="Tuberville T.D."/>
            <person name="Venegas-Anaya M."/>
            <person name="Howard J.T."/>
            <person name="Jarvis E.D."/>
            <person name="Guillette L.J.Jr."/>
            <person name="Glenn T.C."/>
            <person name="Green R.E."/>
            <person name="Ray D.A."/>
        </authorList>
    </citation>
    <scope>NUCLEOTIDE SEQUENCE [LARGE SCALE GENOMIC DNA]</scope>
    <source>
        <strain evidence="1">KSC_2009_1</strain>
    </source>
</reference>